<name>A0A4P7PCY7_9PSED</name>
<sequence length="147" mass="16268">MSFVQEIYRDRFSAIERLLTASVYQGRAAEHWQNQPRILPDTRAGGGGRTGARLPEPLLSPTSDRAHDGGRLVNTIQLKVDSNAERSDMVLWAPTIYGSQFYMNVIVSEKNPACKTTMTAVASGWAFERNFPKILESAKGGAPWCPL</sequence>
<dbReference type="EMBL" id="CP035088">
    <property type="protein sequence ID" value="QBZ87853.1"/>
    <property type="molecule type" value="Genomic_DNA"/>
</dbReference>
<protein>
    <submittedName>
        <fullName evidence="2">Uncharacterized protein</fullName>
    </submittedName>
</protein>
<proteinExistence type="predicted"/>
<reference evidence="2" key="1">
    <citation type="journal article" date="2019" name="Front. Microbiol.">
        <title>In silico and Genetic Analyses of Cyclic Lipopeptide Synthetic Gene Clusters in Pseudomonas sp. 11K1.</title>
        <authorList>
            <person name="Zhao H."/>
            <person name="Liu Y.P."/>
            <person name="Zhang L.Q."/>
        </authorList>
    </citation>
    <scope>NUCLEOTIDE SEQUENCE [LARGE SCALE GENOMIC DNA]</scope>
    <source>
        <strain evidence="2">11K1</strain>
    </source>
</reference>
<dbReference type="AlphaFoldDB" id="A0A4P7PCY7"/>
<dbReference type="KEGG" id="pvk:EPZ47_03750"/>
<dbReference type="RefSeq" id="WP_135843592.1">
    <property type="nucleotide sequence ID" value="NZ_CP035088.1"/>
</dbReference>
<evidence type="ECO:0000313" key="2">
    <source>
        <dbReference type="EMBL" id="QBZ87853.1"/>
    </source>
</evidence>
<gene>
    <name evidence="2" type="ORF">EPZ47_03750</name>
</gene>
<reference evidence="2" key="2">
    <citation type="submission" date="2019-01" db="EMBL/GenBank/DDBJ databases">
        <authorList>
            <person name="Zhang L."/>
        </authorList>
    </citation>
    <scope>NUCLEOTIDE SEQUENCE</scope>
    <source>
        <strain evidence="2">11K1</strain>
    </source>
</reference>
<evidence type="ECO:0000256" key="1">
    <source>
        <dbReference type="SAM" id="MobiDB-lite"/>
    </source>
</evidence>
<dbReference type="Proteomes" id="UP000296468">
    <property type="component" value="Chromosome"/>
</dbReference>
<accession>A0A4P7PCY7</accession>
<organism evidence="2">
    <name type="scientific">Pseudomonas viciae</name>
    <dbReference type="NCBI Taxonomy" id="2505979"/>
    <lineage>
        <taxon>Bacteria</taxon>
        <taxon>Pseudomonadati</taxon>
        <taxon>Pseudomonadota</taxon>
        <taxon>Gammaproteobacteria</taxon>
        <taxon>Pseudomonadales</taxon>
        <taxon>Pseudomonadaceae</taxon>
        <taxon>Pseudomonas</taxon>
    </lineage>
</organism>
<dbReference type="OrthoDB" id="6907396at2"/>
<feature type="region of interest" description="Disordered" evidence="1">
    <location>
        <begin position="36"/>
        <end position="68"/>
    </location>
</feature>